<organism evidence="6 7">
    <name type="scientific">Cloeon dipterum</name>
    <dbReference type="NCBI Taxonomy" id="197152"/>
    <lineage>
        <taxon>Eukaryota</taxon>
        <taxon>Metazoa</taxon>
        <taxon>Ecdysozoa</taxon>
        <taxon>Arthropoda</taxon>
        <taxon>Hexapoda</taxon>
        <taxon>Insecta</taxon>
        <taxon>Pterygota</taxon>
        <taxon>Palaeoptera</taxon>
        <taxon>Ephemeroptera</taxon>
        <taxon>Pisciforma</taxon>
        <taxon>Baetidae</taxon>
        <taxon>Cloeon</taxon>
    </lineage>
</organism>
<reference evidence="6 7" key="1">
    <citation type="submission" date="2020-04" db="EMBL/GenBank/DDBJ databases">
        <authorList>
            <person name="Alioto T."/>
            <person name="Alioto T."/>
            <person name="Gomez Garrido J."/>
        </authorList>
    </citation>
    <scope>NUCLEOTIDE SEQUENCE [LARGE SCALE GENOMIC DNA]</scope>
</reference>
<dbReference type="PANTHER" id="PTHR13438:SF2">
    <property type="entry name" value="AMINOACYL TRNA SYNTHASE COMPLEX-INTERACTING MULTIFUNCTIONAL PROTEIN 2"/>
    <property type="match status" value="1"/>
</dbReference>
<dbReference type="Pfam" id="PF16780">
    <property type="entry name" value="AIMP2_LysRS_bd"/>
    <property type="match status" value="1"/>
</dbReference>
<dbReference type="GO" id="GO:0017101">
    <property type="term" value="C:aminoacyl-tRNA synthetase multienzyme complex"/>
    <property type="evidence" value="ECO:0007669"/>
    <property type="project" value="InterPro"/>
</dbReference>
<dbReference type="Gene3D" id="1.20.1050.130">
    <property type="match status" value="1"/>
</dbReference>
<comment type="subcellular location">
    <subcellularLocation>
        <location evidence="1">Cytoplasm</location>
    </subcellularLocation>
</comment>
<accession>A0A8S1BUD5</accession>
<evidence type="ECO:0000313" key="6">
    <source>
        <dbReference type="EMBL" id="CAB3359925.1"/>
    </source>
</evidence>
<dbReference type="OrthoDB" id="424586at2759"/>
<comment type="caution">
    <text evidence="6">The sequence shown here is derived from an EMBL/GenBank/DDBJ whole genome shotgun (WGS) entry which is preliminary data.</text>
</comment>
<evidence type="ECO:0008006" key="8">
    <source>
        <dbReference type="Google" id="ProtNLM"/>
    </source>
</evidence>
<protein>
    <recommendedName>
        <fullName evidence="8">AIMP2 thioredoxin-like domain-containing protein</fullName>
    </recommendedName>
</protein>
<evidence type="ECO:0000256" key="1">
    <source>
        <dbReference type="ARBA" id="ARBA00004496"/>
    </source>
</evidence>
<gene>
    <name evidence="6" type="ORF">CLODIP_2_CD07916</name>
</gene>
<dbReference type="GO" id="GO:0005737">
    <property type="term" value="C:cytoplasm"/>
    <property type="evidence" value="ECO:0007669"/>
    <property type="project" value="UniProtKB-SubCell"/>
</dbReference>
<dbReference type="InterPro" id="IPR042360">
    <property type="entry name" value="AIMP2"/>
</dbReference>
<keyword evidence="2" id="KW-0963">Cytoplasm</keyword>
<dbReference type="InterPro" id="IPR041503">
    <property type="entry name" value="AIMP2_thioredoxin"/>
</dbReference>
<feature type="domain" description="AIMP2 lysyl-tRNA synthetase binding" evidence="4">
    <location>
        <begin position="3"/>
        <end position="35"/>
    </location>
</feature>
<evidence type="ECO:0000256" key="2">
    <source>
        <dbReference type="ARBA" id="ARBA00022490"/>
    </source>
</evidence>
<evidence type="ECO:0000259" key="5">
    <source>
        <dbReference type="Pfam" id="PF18569"/>
    </source>
</evidence>
<keyword evidence="3" id="KW-0648">Protein biosynthesis</keyword>
<dbReference type="EMBL" id="CADEPI010000002">
    <property type="protein sequence ID" value="CAB3359925.1"/>
    <property type="molecule type" value="Genomic_DNA"/>
</dbReference>
<dbReference type="GO" id="GO:0006412">
    <property type="term" value="P:translation"/>
    <property type="evidence" value="ECO:0007669"/>
    <property type="project" value="UniProtKB-KW"/>
</dbReference>
<evidence type="ECO:0000259" key="4">
    <source>
        <dbReference type="Pfam" id="PF16780"/>
    </source>
</evidence>
<keyword evidence="7" id="KW-1185">Reference proteome</keyword>
<evidence type="ECO:0000256" key="3">
    <source>
        <dbReference type="ARBA" id="ARBA00022917"/>
    </source>
</evidence>
<dbReference type="Proteomes" id="UP000494165">
    <property type="component" value="Unassembled WGS sequence"/>
</dbReference>
<proteinExistence type="predicted"/>
<feature type="domain" description="AIMP2 thioredoxin-like" evidence="5">
    <location>
        <begin position="116"/>
        <end position="200"/>
    </location>
</feature>
<dbReference type="Pfam" id="PF18569">
    <property type="entry name" value="Thioredoxin_16"/>
    <property type="match status" value="1"/>
</dbReference>
<dbReference type="AlphaFoldDB" id="A0A8S1BUD5"/>
<sequence length="305" mass="33521">MATMYELKPIFVPDDLSDLPTCMYRLKNLHTSSNDAEVINAPNRTATQQCNGGETVEQSPEIAKLEAVQEDILQKLSNLISKLDNIKKLVKEPKAPIKHQPTTTSTKPAFIELVKLADAAVTANPSNPPYGLLALRTLWSNEVSITLSTHAHSTLKYALPKAVNDLFNLPTEQRGLPVLNIRIIWADVKQPKIVTSPACQIIYGEVNILRLLSRFGPTFTNIDSLPPEDASAADQMLDSVHGAINGQTEFITKLSLKPGGWLLSRGPSIVDVAHWSYFKGKKSARTPSTLSGWSKSCEKHFAITQ</sequence>
<evidence type="ECO:0000313" key="7">
    <source>
        <dbReference type="Proteomes" id="UP000494165"/>
    </source>
</evidence>
<dbReference type="PANTHER" id="PTHR13438">
    <property type="entry name" value="AMINOACYL TRNA SYNTHASE COMPLEX-INTERACTING MULTIFUNCTIONAL PROTEIN"/>
    <property type="match status" value="1"/>
</dbReference>
<name>A0A8S1BUD5_9INSE</name>
<dbReference type="InterPro" id="IPR031889">
    <property type="entry name" value="AIMP2_LysRS-bd"/>
</dbReference>